<dbReference type="Gramene" id="PGSC0003DMT400090975">
    <property type="protein sequence ID" value="PGSC0003DMT400090975"/>
    <property type="gene ID" value="PGSC0003DMG400040546"/>
</dbReference>
<accession>M1DLM1</accession>
<reference evidence="1" key="2">
    <citation type="submission" date="2015-06" db="UniProtKB">
        <authorList>
            <consortium name="EnsemblPlants"/>
        </authorList>
    </citation>
    <scope>IDENTIFICATION</scope>
    <source>
        <strain evidence="1">DM1-3 516 R44</strain>
    </source>
</reference>
<dbReference type="HOGENOM" id="CLU_2201661_0_0_1"/>
<dbReference type="EnsemblPlants" id="PGSC0003DMT400090975">
    <property type="protein sequence ID" value="PGSC0003DMT400090975"/>
    <property type="gene ID" value="PGSC0003DMG400040546"/>
</dbReference>
<name>M1DLM1_SOLTU</name>
<dbReference type="PaxDb" id="4113-PGSC0003DMT400090975"/>
<reference evidence="2" key="1">
    <citation type="journal article" date="2011" name="Nature">
        <title>Genome sequence and analysis of the tuber crop potato.</title>
        <authorList>
            <consortium name="The Potato Genome Sequencing Consortium"/>
        </authorList>
    </citation>
    <scope>NUCLEOTIDE SEQUENCE [LARGE SCALE GENOMIC DNA]</scope>
    <source>
        <strain evidence="2">cv. DM1-3 516 R44</strain>
    </source>
</reference>
<evidence type="ECO:0000313" key="1">
    <source>
        <dbReference type="EnsemblPlants" id="PGSC0003DMT400090975"/>
    </source>
</evidence>
<evidence type="ECO:0000313" key="2">
    <source>
        <dbReference type="Proteomes" id="UP000011115"/>
    </source>
</evidence>
<protein>
    <submittedName>
        <fullName evidence="1">Uncharacterized protein</fullName>
    </submittedName>
</protein>
<dbReference type="AlphaFoldDB" id="M1DLM1"/>
<dbReference type="Proteomes" id="UP000011115">
    <property type="component" value="Unassembled WGS sequence"/>
</dbReference>
<keyword evidence="2" id="KW-1185">Reference proteome</keyword>
<dbReference type="InParanoid" id="M1DLM1"/>
<proteinExistence type="predicted"/>
<sequence length="108" mass="12770">MRRIEAIHVVISEEELDWAGKVMSLKQSGMIRVNSIGIINLHLRIYLQSKNQTIPFYKLRDPRRQFLEKSPQNLLMCAVNFDHLPMRKMKFQPLGNLPQTKEYFLLKS</sequence>
<organism evidence="1 2">
    <name type="scientific">Solanum tuberosum</name>
    <name type="common">Potato</name>
    <dbReference type="NCBI Taxonomy" id="4113"/>
    <lineage>
        <taxon>Eukaryota</taxon>
        <taxon>Viridiplantae</taxon>
        <taxon>Streptophyta</taxon>
        <taxon>Embryophyta</taxon>
        <taxon>Tracheophyta</taxon>
        <taxon>Spermatophyta</taxon>
        <taxon>Magnoliopsida</taxon>
        <taxon>eudicotyledons</taxon>
        <taxon>Gunneridae</taxon>
        <taxon>Pentapetalae</taxon>
        <taxon>asterids</taxon>
        <taxon>lamiids</taxon>
        <taxon>Solanales</taxon>
        <taxon>Solanaceae</taxon>
        <taxon>Solanoideae</taxon>
        <taxon>Solaneae</taxon>
        <taxon>Solanum</taxon>
    </lineage>
</organism>